<organism evidence="1 2">
    <name type="scientific">Phytophthora fragariae</name>
    <dbReference type="NCBI Taxonomy" id="53985"/>
    <lineage>
        <taxon>Eukaryota</taxon>
        <taxon>Sar</taxon>
        <taxon>Stramenopiles</taxon>
        <taxon>Oomycota</taxon>
        <taxon>Peronosporomycetes</taxon>
        <taxon>Peronosporales</taxon>
        <taxon>Peronosporaceae</taxon>
        <taxon>Phytophthora</taxon>
    </lineage>
</organism>
<dbReference type="AlphaFoldDB" id="A0A6A3KKU4"/>
<feature type="non-terminal residue" evidence="1">
    <location>
        <position position="1"/>
    </location>
</feature>
<sequence>FNNLIFDQIVTNKDHLSYCVRWDNEQKLTKAVASKFQAMIQNQMNLWNQWLAGYDCWPYQKIDISVVGFAVRGAVFFPFFSRLLSIQGQNDCFSFFIGYVPFQRRYCI</sequence>
<name>A0A6A3KKU4_9STRA</name>
<dbReference type="Proteomes" id="UP000460718">
    <property type="component" value="Unassembled WGS sequence"/>
</dbReference>
<proteinExistence type="predicted"/>
<dbReference type="EMBL" id="QXFW01000729">
    <property type="protein sequence ID" value="KAE9004344.1"/>
    <property type="molecule type" value="Genomic_DNA"/>
</dbReference>
<dbReference type="PANTHER" id="PTHR35606">
    <property type="entry name" value="CELLULOSE-BINDING FAMILY II PROTEIN"/>
    <property type="match status" value="1"/>
</dbReference>
<accession>A0A6A3KKU4</accession>
<gene>
    <name evidence="1" type="ORF">PF011_g12487</name>
</gene>
<dbReference type="PANTHER" id="PTHR35606:SF4">
    <property type="entry name" value="CELLULOSE-BINDING FAMILY II PROTEIN"/>
    <property type="match status" value="1"/>
</dbReference>
<evidence type="ECO:0000313" key="1">
    <source>
        <dbReference type="EMBL" id="KAE9004344.1"/>
    </source>
</evidence>
<comment type="caution">
    <text evidence="1">The sequence shown here is derived from an EMBL/GenBank/DDBJ whole genome shotgun (WGS) entry which is preliminary data.</text>
</comment>
<protein>
    <submittedName>
        <fullName evidence="1">Uncharacterized protein</fullName>
    </submittedName>
</protein>
<evidence type="ECO:0000313" key="2">
    <source>
        <dbReference type="Proteomes" id="UP000460718"/>
    </source>
</evidence>
<reference evidence="1 2" key="1">
    <citation type="submission" date="2018-09" db="EMBL/GenBank/DDBJ databases">
        <title>Genomic investigation of the strawberry pathogen Phytophthora fragariae indicates pathogenicity is determined by transcriptional variation in three key races.</title>
        <authorList>
            <person name="Adams T.M."/>
            <person name="Armitage A.D."/>
            <person name="Sobczyk M.K."/>
            <person name="Bates H.J."/>
            <person name="Dunwell J.M."/>
            <person name="Nellist C.F."/>
            <person name="Harrison R.J."/>
        </authorList>
    </citation>
    <scope>NUCLEOTIDE SEQUENCE [LARGE SCALE GENOMIC DNA]</scope>
    <source>
        <strain evidence="1 2">SCRP245</strain>
    </source>
</reference>